<evidence type="ECO:0000313" key="1">
    <source>
        <dbReference type="EMBL" id="KAF3567224.1"/>
    </source>
</evidence>
<protein>
    <submittedName>
        <fullName evidence="1">Uncharacterized protein</fullName>
    </submittedName>
</protein>
<dbReference type="EMBL" id="QGKV02000759">
    <property type="protein sequence ID" value="KAF3567224.1"/>
    <property type="molecule type" value="Genomic_DNA"/>
</dbReference>
<accession>A0ABQ7D6J8</accession>
<sequence length="88" mass="9770">MFKLSIRFLYVHAVILCNPSILILNRRELELIGSRIELLSGRERGSVSSVANWLVAEIGNANELSIELSIGSRTGCDRVASWNKLRSG</sequence>
<proteinExistence type="predicted"/>
<evidence type="ECO:0000313" key="2">
    <source>
        <dbReference type="Proteomes" id="UP000266723"/>
    </source>
</evidence>
<organism evidence="1 2">
    <name type="scientific">Brassica cretica</name>
    <name type="common">Mustard</name>
    <dbReference type="NCBI Taxonomy" id="69181"/>
    <lineage>
        <taxon>Eukaryota</taxon>
        <taxon>Viridiplantae</taxon>
        <taxon>Streptophyta</taxon>
        <taxon>Embryophyta</taxon>
        <taxon>Tracheophyta</taxon>
        <taxon>Spermatophyta</taxon>
        <taxon>Magnoliopsida</taxon>
        <taxon>eudicotyledons</taxon>
        <taxon>Gunneridae</taxon>
        <taxon>Pentapetalae</taxon>
        <taxon>rosids</taxon>
        <taxon>malvids</taxon>
        <taxon>Brassicales</taxon>
        <taxon>Brassicaceae</taxon>
        <taxon>Brassiceae</taxon>
        <taxon>Brassica</taxon>
    </lineage>
</organism>
<name>A0ABQ7D6J8_BRACR</name>
<comment type="caution">
    <text evidence="1">The sequence shown here is derived from an EMBL/GenBank/DDBJ whole genome shotgun (WGS) entry which is preliminary data.</text>
</comment>
<gene>
    <name evidence="1" type="ORF">DY000_02012693</name>
</gene>
<dbReference type="Proteomes" id="UP000266723">
    <property type="component" value="Unassembled WGS sequence"/>
</dbReference>
<keyword evidence="2" id="KW-1185">Reference proteome</keyword>
<reference evidence="1 2" key="1">
    <citation type="journal article" date="2020" name="BMC Genomics">
        <title>Intraspecific diversification of the crop wild relative Brassica cretica Lam. using demographic model selection.</title>
        <authorList>
            <person name="Kioukis A."/>
            <person name="Michalopoulou V.A."/>
            <person name="Briers L."/>
            <person name="Pirintsos S."/>
            <person name="Studholme D.J."/>
            <person name="Pavlidis P."/>
            <person name="Sarris P.F."/>
        </authorList>
    </citation>
    <scope>NUCLEOTIDE SEQUENCE [LARGE SCALE GENOMIC DNA]</scope>
    <source>
        <strain evidence="2">cv. PFS-1207/04</strain>
    </source>
</reference>